<comment type="similarity">
    <text evidence="1">Belongs to the adenylyl cyclase class-3 family.</text>
</comment>
<dbReference type="PROSITE" id="PS50125">
    <property type="entry name" value="GUANYLATE_CYCLASE_2"/>
    <property type="match status" value="1"/>
</dbReference>
<dbReference type="InterPro" id="IPR029787">
    <property type="entry name" value="Nucleotide_cyclase"/>
</dbReference>
<proteinExistence type="inferred from homology"/>
<dbReference type="AlphaFoldDB" id="A0AAU7DYP0"/>
<dbReference type="Gene3D" id="3.30.70.1230">
    <property type="entry name" value="Nucleotide cyclase"/>
    <property type="match status" value="1"/>
</dbReference>
<keyword evidence="4" id="KW-0456">Lyase</keyword>
<reference evidence="4" key="1">
    <citation type="submission" date="2024-02" db="EMBL/GenBank/DDBJ databases">
        <title>Tomenella chthoni gen. nov. sp. nov., a member of the family Jonesiaceae isolated from bat guano.</title>
        <authorList>
            <person name="Miller S.L."/>
            <person name="King J."/>
            <person name="Sankaranarayanan K."/>
            <person name="Lawson P.A."/>
        </authorList>
    </citation>
    <scope>NUCLEOTIDE SEQUENCE</scope>
    <source>
        <strain evidence="4">BS-20</strain>
    </source>
</reference>
<sequence>MSENNLVPTGSQDESGSGFNAHGDAQDPQRLDLARRLDESLLGGPAIYDVDQLEAVTGVTQERIRQFWQVLGLPLSDTDTAIFTEQDADMVRNFYAFADAEGLDDRTVKSLVRSVGHTTERLALWQAEALVEHMLFSHRLDDASARLQVLARISDLAPLFEQQLLHSWRRQTAALAGRWSVEFSGVRTADETGQGLLPLPRAVGFADIVSFTSQTAKMRSSELSDFVSEFETAARDVITEAGGRVVKTIGDAVLYIADDVYTGAKVALGLSQAGRDDQENLPQVRVSLVWGRVLSRFGDVFGSSVNLAARLSDEAEPGSVLLDPATAALLAGDHRFALTAQTEREIQGLGTIAPVRLQRAYTPGTI</sequence>
<organism evidence="4">
    <name type="scientific">Jonesiaceae bacterium BS-20</name>
    <dbReference type="NCBI Taxonomy" id="3120821"/>
    <lineage>
        <taxon>Bacteria</taxon>
        <taxon>Bacillati</taxon>
        <taxon>Actinomycetota</taxon>
        <taxon>Actinomycetes</taxon>
        <taxon>Micrococcales</taxon>
        <taxon>Jonesiaceae</taxon>
    </lineage>
</organism>
<name>A0AAU7DYP0_9MICO</name>
<feature type="compositionally biased region" description="Polar residues" evidence="2">
    <location>
        <begin position="1"/>
        <end position="18"/>
    </location>
</feature>
<dbReference type="GO" id="GO:0004016">
    <property type="term" value="F:adenylate cyclase activity"/>
    <property type="evidence" value="ECO:0007669"/>
    <property type="project" value="UniProtKB-ARBA"/>
</dbReference>
<dbReference type="Pfam" id="PF00211">
    <property type="entry name" value="Guanylate_cyc"/>
    <property type="match status" value="1"/>
</dbReference>
<evidence type="ECO:0000256" key="2">
    <source>
        <dbReference type="SAM" id="MobiDB-lite"/>
    </source>
</evidence>
<dbReference type="PANTHER" id="PTHR43081:SF19">
    <property type="entry name" value="PH-SENSITIVE ADENYLATE CYCLASE RV1264"/>
    <property type="match status" value="1"/>
</dbReference>
<dbReference type="EMBL" id="CP146203">
    <property type="protein sequence ID" value="XBH22323.1"/>
    <property type="molecule type" value="Genomic_DNA"/>
</dbReference>
<dbReference type="EC" id="4.6.1.-" evidence="4"/>
<feature type="region of interest" description="Disordered" evidence="2">
    <location>
        <begin position="1"/>
        <end position="27"/>
    </location>
</feature>
<dbReference type="InterPro" id="IPR001054">
    <property type="entry name" value="A/G_cyclase"/>
</dbReference>
<dbReference type="InterPro" id="IPR050697">
    <property type="entry name" value="Adenylyl/Guanylyl_Cyclase_3/4"/>
</dbReference>
<dbReference type="CDD" id="cd07302">
    <property type="entry name" value="CHD"/>
    <property type="match status" value="1"/>
</dbReference>
<dbReference type="SUPFAM" id="SSF55073">
    <property type="entry name" value="Nucleotide cyclase"/>
    <property type="match status" value="1"/>
</dbReference>
<dbReference type="GO" id="GO:0035556">
    <property type="term" value="P:intracellular signal transduction"/>
    <property type="evidence" value="ECO:0007669"/>
    <property type="project" value="InterPro"/>
</dbReference>
<evidence type="ECO:0000259" key="3">
    <source>
        <dbReference type="PROSITE" id="PS50125"/>
    </source>
</evidence>
<accession>A0AAU7DYP0</accession>
<protein>
    <submittedName>
        <fullName evidence="4">Adenylate/guanylate cyclase domain-containing protein</fullName>
        <ecNumber evidence="4">4.6.1.-</ecNumber>
    </submittedName>
</protein>
<evidence type="ECO:0000313" key="4">
    <source>
        <dbReference type="EMBL" id="XBH22323.1"/>
    </source>
</evidence>
<dbReference type="GO" id="GO:0006171">
    <property type="term" value="P:cAMP biosynthetic process"/>
    <property type="evidence" value="ECO:0007669"/>
    <property type="project" value="TreeGrafter"/>
</dbReference>
<gene>
    <name evidence="4" type="ORF">V5R04_03580</name>
</gene>
<feature type="domain" description="Guanylate cyclase" evidence="3">
    <location>
        <begin position="202"/>
        <end position="312"/>
    </location>
</feature>
<dbReference type="PANTHER" id="PTHR43081">
    <property type="entry name" value="ADENYLATE CYCLASE, TERMINAL-DIFFERENTIATION SPECIFIC-RELATED"/>
    <property type="match status" value="1"/>
</dbReference>
<evidence type="ECO:0000256" key="1">
    <source>
        <dbReference type="ARBA" id="ARBA00005381"/>
    </source>
</evidence>